<dbReference type="GO" id="GO:0009424">
    <property type="term" value="C:bacterial-type flagellum hook"/>
    <property type="evidence" value="ECO:0007669"/>
    <property type="project" value="UniProtKB-UniRule"/>
</dbReference>
<dbReference type="Pfam" id="PF02465">
    <property type="entry name" value="FliD_N"/>
    <property type="match status" value="1"/>
</dbReference>
<comment type="subunit">
    <text evidence="2 5">Homopentamer.</text>
</comment>
<dbReference type="InterPro" id="IPR003481">
    <property type="entry name" value="FliD_N"/>
</dbReference>
<keyword evidence="9" id="KW-1185">Reference proteome</keyword>
<dbReference type="GO" id="GO:0007155">
    <property type="term" value="P:cell adhesion"/>
    <property type="evidence" value="ECO:0007669"/>
    <property type="project" value="InterPro"/>
</dbReference>
<comment type="similarity">
    <text evidence="1 5">Belongs to the FliD family.</text>
</comment>
<dbReference type="AlphaFoldDB" id="A0A292YCQ0"/>
<feature type="domain" description="Flagellar hook-associated protein 2 C-terminal" evidence="7">
    <location>
        <begin position="319"/>
        <end position="549"/>
    </location>
</feature>
<proteinExistence type="inferred from homology"/>
<dbReference type="RefSeq" id="WP_096258369.1">
    <property type="nucleotide sequence ID" value="NZ_BDME01000001.1"/>
</dbReference>
<dbReference type="GO" id="GO:0071973">
    <property type="term" value="P:bacterial-type flagellum-dependent cell motility"/>
    <property type="evidence" value="ECO:0007669"/>
    <property type="project" value="TreeGrafter"/>
</dbReference>
<evidence type="ECO:0000259" key="6">
    <source>
        <dbReference type="Pfam" id="PF02465"/>
    </source>
</evidence>
<dbReference type="InterPro" id="IPR040026">
    <property type="entry name" value="FliD"/>
</dbReference>
<name>A0A292YCQ0_9BACT</name>
<evidence type="ECO:0000313" key="9">
    <source>
        <dbReference type="Proteomes" id="UP000217944"/>
    </source>
</evidence>
<evidence type="ECO:0000313" key="8">
    <source>
        <dbReference type="EMBL" id="GAX87221.1"/>
    </source>
</evidence>
<dbReference type="PANTHER" id="PTHR30288:SF0">
    <property type="entry name" value="FLAGELLAR HOOK-ASSOCIATED PROTEIN 2"/>
    <property type="match status" value="1"/>
</dbReference>
<evidence type="ECO:0000259" key="7">
    <source>
        <dbReference type="Pfam" id="PF07195"/>
    </source>
</evidence>
<keyword evidence="5" id="KW-0964">Secreted</keyword>
<evidence type="ECO:0000256" key="3">
    <source>
        <dbReference type="ARBA" id="ARBA00023054"/>
    </source>
</evidence>
<dbReference type="Pfam" id="PF07195">
    <property type="entry name" value="FliD_C"/>
    <property type="match status" value="1"/>
</dbReference>
<keyword evidence="8" id="KW-0282">Flagellum</keyword>
<keyword evidence="8" id="KW-0966">Cell projection</keyword>
<dbReference type="Proteomes" id="UP000217944">
    <property type="component" value="Unassembled WGS sequence"/>
</dbReference>
<dbReference type="InterPro" id="IPR010809">
    <property type="entry name" value="FliD_C"/>
</dbReference>
<feature type="domain" description="Flagellar hook-associated protein 2 N-terminal" evidence="6">
    <location>
        <begin position="14"/>
        <end position="110"/>
    </location>
</feature>
<reference evidence="8 9" key="1">
    <citation type="journal article" date="2017" name="Syst. Appl. Microbiol.">
        <title>Lebetimonas natsushimae sp. nov., a novel strictly anaerobic, moderately thermophilic chemoautotroph isolated from a deep-sea hydrothermal vent polychaete nest in the Mid-Okinawa Trough.</title>
        <authorList>
            <person name="Nagata R."/>
            <person name="Takaki Y."/>
            <person name="Tame A."/>
            <person name="Nunoura T."/>
            <person name="Muto H."/>
            <person name="Mino S."/>
            <person name="Sawayama S."/>
            <person name="Takai K."/>
            <person name="Nakagawa S."/>
        </authorList>
    </citation>
    <scope>NUCLEOTIDE SEQUENCE [LARGE SCALE GENOMIC DNA]</scope>
    <source>
        <strain evidence="8 9">HS1857</strain>
    </source>
</reference>
<dbReference type="GO" id="GO:0005576">
    <property type="term" value="C:extracellular region"/>
    <property type="evidence" value="ECO:0007669"/>
    <property type="project" value="UniProtKB-SubCell"/>
</dbReference>
<dbReference type="EMBL" id="BDME01000001">
    <property type="protein sequence ID" value="GAX87221.1"/>
    <property type="molecule type" value="Genomic_DNA"/>
</dbReference>
<accession>A0A292YCQ0</accession>
<protein>
    <recommendedName>
        <fullName evidence="5">Flagellar hook-associated protein 2</fullName>
        <shortName evidence="5">HAP2</shortName>
    </recommendedName>
    <alternativeName>
        <fullName evidence="5">Flagellar cap protein</fullName>
    </alternativeName>
</protein>
<keyword evidence="3" id="KW-0175">Coiled coil</keyword>
<evidence type="ECO:0000256" key="5">
    <source>
        <dbReference type="RuleBase" id="RU362066"/>
    </source>
</evidence>
<comment type="caution">
    <text evidence="8">The sequence shown here is derived from an EMBL/GenBank/DDBJ whole genome shotgun (WGS) entry which is preliminary data.</text>
</comment>
<evidence type="ECO:0000256" key="2">
    <source>
        <dbReference type="ARBA" id="ARBA00011255"/>
    </source>
</evidence>
<dbReference type="GO" id="GO:0009421">
    <property type="term" value="C:bacterial-type flagellum filament cap"/>
    <property type="evidence" value="ECO:0007669"/>
    <property type="project" value="InterPro"/>
</dbReference>
<dbReference type="PANTHER" id="PTHR30288">
    <property type="entry name" value="FLAGELLAR CAP/ASSEMBLY PROTEIN FLID"/>
    <property type="match status" value="1"/>
</dbReference>
<evidence type="ECO:0000256" key="4">
    <source>
        <dbReference type="ARBA" id="ARBA00023143"/>
    </source>
</evidence>
<keyword evidence="8" id="KW-0969">Cilium</keyword>
<evidence type="ECO:0000256" key="1">
    <source>
        <dbReference type="ARBA" id="ARBA00009764"/>
    </source>
</evidence>
<sequence>MGDFGSLSSLGIGSGVLTADVIDKLKNADKEIMVKPIETKLNLIKKKEKALSEFQSIGAIVKGDILDLASGAVFAKVNTNISGSSVSVTANDGVKPQNFNINVNQLAQNDVYESKGFANSDTIINTSGGDKTLAIGVGDVTSTITLKSGATLDDLKNAINNADIGITASIIDTGIGDNPYKLILKADDTGADNIIKFNYSGIDDLGLNAINYTSAAFDSDTESVNNSGATQKFKVTVNGTEYSMDVTDGETVSDFINALNNGDLKDSEGNSLGIKTSFDNGHIKFNIEAIGDISIDDTNLLTDFNNNTDFTNTNRIQKADDADFTYNGVEIHRGSNKIEDLIPGVTINLNSTGKSTVEIKSNIDEITKSIQKFVADYNKMISNLQNLTAYDKDSGNVGLFQGESEFTTLSSDFYSDIFGVVLSDKGERADRNGNKYTTDITFTATDIGFDYNRTGMISFNTDKFKEAYNKNPDLVERFTTTAFTRLKTDFESKITNDHSSLNLLNQELKDDEKRYKDRIKAMNKFLETKYEIMAKQFSAYDKMINEFNAKSQSLTMMIQQALNSKNK</sequence>
<comment type="function">
    <text evidence="5">Required for morphogenesis and for the elongation of the flagellar filament by facilitating polymerization of the flagellin monomers at the tip of growing filament. Forms a capping structure, which prevents flagellin subunits (transported through the central channel of the flagellum) from leaking out without polymerization at the distal end.</text>
</comment>
<comment type="subcellular location">
    <subcellularLocation>
        <location evidence="5">Secreted</location>
    </subcellularLocation>
    <subcellularLocation>
        <location evidence="5">Bacterial flagellum</location>
    </subcellularLocation>
</comment>
<gene>
    <name evidence="8" type="ORF">LNAT_P0516</name>
</gene>
<keyword evidence="4 5" id="KW-0975">Bacterial flagellum</keyword>
<dbReference type="OrthoDB" id="1530at2"/>
<organism evidence="8 9">
    <name type="scientific">Lebetimonas natsushimae</name>
    <dbReference type="NCBI Taxonomy" id="1936991"/>
    <lineage>
        <taxon>Bacteria</taxon>
        <taxon>Pseudomonadati</taxon>
        <taxon>Campylobacterota</taxon>
        <taxon>Epsilonproteobacteria</taxon>
        <taxon>Nautiliales</taxon>
        <taxon>Nautiliaceae</taxon>
        <taxon>Lebetimonas</taxon>
    </lineage>
</organism>